<dbReference type="OrthoDB" id="5569309at2759"/>
<protein>
    <submittedName>
        <fullName evidence="2">Uncharacterized protein</fullName>
    </submittedName>
</protein>
<gene>
    <name evidence="2" type="ORF">DACRYDRAFT_117279</name>
</gene>
<feature type="compositionally biased region" description="Acidic residues" evidence="1">
    <location>
        <begin position="79"/>
        <end position="88"/>
    </location>
</feature>
<dbReference type="STRING" id="1858805.M5FS88"/>
<proteinExistence type="predicted"/>
<evidence type="ECO:0000256" key="1">
    <source>
        <dbReference type="SAM" id="MobiDB-lite"/>
    </source>
</evidence>
<feature type="region of interest" description="Disordered" evidence="1">
    <location>
        <begin position="72"/>
        <end position="94"/>
    </location>
</feature>
<evidence type="ECO:0000313" key="2">
    <source>
        <dbReference type="EMBL" id="EJU00221.1"/>
    </source>
</evidence>
<dbReference type="RefSeq" id="XP_040627118.1">
    <property type="nucleotide sequence ID" value="XM_040770352.1"/>
</dbReference>
<organism evidence="2 3">
    <name type="scientific">Dacryopinax primogenitus (strain DJM 731)</name>
    <name type="common">Brown rot fungus</name>
    <dbReference type="NCBI Taxonomy" id="1858805"/>
    <lineage>
        <taxon>Eukaryota</taxon>
        <taxon>Fungi</taxon>
        <taxon>Dikarya</taxon>
        <taxon>Basidiomycota</taxon>
        <taxon>Agaricomycotina</taxon>
        <taxon>Dacrymycetes</taxon>
        <taxon>Dacrymycetales</taxon>
        <taxon>Dacrymycetaceae</taxon>
        <taxon>Dacryopinax</taxon>
    </lineage>
</organism>
<dbReference type="Proteomes" id="UP000030653">
    <property type="component" value="Unassembled WGS sequence"/>
</dbReference>
<dbReference type="PANTHER" id="PTHR41807">
    <property type="entry name" value="GLUTATHIONE TRANSFERASE 3"/>
    <property type="match status" value="1"/>
</dbReference>
<evidence type="ECO:0000313" key="3">
    <source>
        <dbReference type="Proteomes" id="UP000030653"/>
    </source>
</evidence>
<sequence>MATTIFTGPNLNNKRKEELVTIAVALGVPNAEKLVRDGLIKGIKTSLADNRDTFSSDPRFLGLYPAGRSRRATTRLTVEGEEEEDESSEVPATANGSAIEGLVEAAIERAEAKEAAEVVAQSTEIVIATSPSSVVLARPGTARSFDWKKTPFEWLEATRELLSDPELIAVATLIADVLWLVYTILPVRYQLIKIPSLPRTAAPPGTTPVTAPRLATIAIAVPQVSLATFQALFTWALPSLIIPYISGSLISLARPRKQLDPITFAIVRLACVWAQGDIGGVPSSARIVGALVSLLFAFASAIYEASETTTNIIAS</sequence>
<accession>M5FS88</accession>
<dbReference type="OMA" id="VRLACVW"/>
<dbReference type="EMBL" id="JH795867">
    <property type="protein sequence ID" value="EJU00221.1"/>
    <property type="molecule type" value="Genomic_DNA"/>
</dbReference>
<dbReference type="GO" id="GO:0016020">
    <property type="term" value="C:membrane"/>
    <property type="evidence" value="ECO:0007669"/>
    <property type="project" value="TreeGrafter"/>
</dbReference>
<name>M5FS88_DACPD</name>
<dbReference type="PANTHER" id="PTHR41807:SF1">
    <property type="entry name" value="GLUTATHIONE TRANSFERASE 3"/>
    <property type="match status" value="1"/>
</dbReference>
<dbReference type="InterPro" id="IPR038872">
    <property type="entry name" value="Put_GTT3"/>
</dbReference>
<dbReference type="GeneID" id="63685414"/>
<dbReference type="AlphaFoldDB" id="M5FS88"/>
<dbReference type="HOGENOM" id="CLU_882839_0_0_1"/>
<keyword evidence="3" id="KW-1185">Reference proteome</keyword>
<reference evidence="2 3" key="1">
    <citation type="journal article" date="2012" name="Science">
        <title>The Paleozoic origin of enzymatic lignin decomposition reconstructed from 31 fungal genomes.</title>
        <authorList>
            <person name="Floudas D."/>
            <person name="Binder M."/>
            <person name="Riley R."/>
            <person name="Barry K."/>
            <person name="Blanchette R.A."/>
            <person name="Henrissat B."/>
            <person name="Martinez A.T."/>
            <person name="Otillar R."/>
            <person name="Spatafora J.W."/>
            <person name="Yadav J.S."/>
            <person name="Aerts A."/>
            <person name="Benoit I."/>
            <person name="Boyd A."/>
            <person name="Carlson A."/>
            <person name="Copeland A."/>
            <person name="Coutinho P.M."/>
            <person name="de Vries R.P."/>
            <person name="Ferreira P."/>
            <person name="Findley K."/>
            <person name="Foster B."/>
            <person name="Gaskell J."/>
            <person name="Glotzer D."/>
            <person name="Gorecki P."/>
            <person name="Heitman J."/>
            <person name="Hesse C."/>
            <person name="Hori C."/>
            <person name="Igarashi K."/>
            <person name="Jurgens J.A."/>
            <person name="Kallen N."/>
            <person name="Kersten P."/>
            <person name="Kohler A."/>
            <person name="Kuees U."/>
            <person name="Kumar T.K.A."/>
            <person name="Kuo A."/>
            <person name="LaButti K."/>
            <person name="Larrondo L.F."/>
            <person name="Lindquist E."/>
            <person name="Ling A."/>
            <person name="Lombard V."/>
            <person name="Lucas S."/>
            <person name="Lundell T."/>
            <person name="Martin R."/>
            <person name="McLaughlin D.J."/>
            <person name="Morgenstern I."/>
            <person name="Morin E."/>
            <person name="Murat C."/>
            <person name="Nagy L.G."/>
            <person name="Nolan M."/>
            <person name="Ohm R.A."/>
            <person name="Patyshakuliyeva A."/>
            <person name="Rokas A."/>
            <person name="Ruiz-Duenas F.J."/>
            <person name="Sabat G."/>
            <person name="Salamov A."/>
            <person name="Samejima M."/>
            <person name="Schmutz J."/>
            <person name="Slot J.C."/>
            <person name="St John F."/>
            <person name="Stenlid J."/>
            <person name="Sun H."/>
            <person name="Sun S."/>
            <person name="Syed K."/>
            <person name="Tsang A."/>
            <person name="Wiebenga A."/>
            <person name="Young D."/>
            <person name="Pisabarro A."/>
            <person name="Eastwood D.C."/>
            <person name="Martin F."/>
            <person name="Cullen D."/>
            <person name="Grigoriev I.V."/>
            <person name="Hibbett D.S."/>
        </authorList>
    </citation>
    <scope>NUCLEOTIDE SEQUENCE [LARGE SCALE GENOMIC DNA]</scope>
    <source>
        <strain evidence="2 3">DJM-731 SS1</strain>
    </source>
</reference>